<reference evidence="2" key="2">
    <citation type="submission" date="2021-01" db="EMBL/GenBank/DDBJ databases">
        <authorList>
            <person name="Schikora-Tamarit M.A."/>
        </authorList>
    </citation>
    <scope>NUCLEOTIDE SEQUENCE</scope>
    <source>
        <strain evidence="2">CBS6075</strain>
    </source>
</reference>
<feature type="non-terminal residue" evidence="2">
    <location>
        <position position="92"/>
    </location>
</feature>
<dbReference type="AlphaFoldDB" id="A0A9P8P2W8"/>
<feature type="compositionally biased region" description="Basic and acidic residues" evidence="1">
    <location>
        <begin position="1"/>
        <end position="14"/>
    </location>
</feature>
<dbReference type="EMBL" id="JAEUBE010000347">
    <property type="protein sequence ID" value="KAH3664187.1"/>
    <property type="molecule type" value="Genomic_DNA"/>
</dbReference>
<evidence type="ECO:0000313" key="3">
    <source>
        <dbReference type="Proteomes" id="UP000769157"/>
    </source>
</evidence>
<feature type="region of interest" description="Disordered" evidence="1">
    <location>
        <begin position="1"/>
        <end position="92"/>
    </location>
</feature>
<protein>
    <submittedName>
        <fullName evidence="2">Uncharacterized protein</fullName>
    </submittedName>
</protein>
<proteinExistence type="predicted"/>
<keyword evidence="3" id="KW-1185">Reference proteome</keyword>
<name>A0A9P8P2W8_9ASCO</name>
<dbReference type="Proteomes" id="UP000769157">
    <property type="component" value="Unassembled WGS sequence"/>
</dbReference>
<gene>
    <name evidence="2" type="ORF">OGAPHI_004661</name>
</gene>
<dbReference type="GeneID" id="70236626"/>
<organism evidence="2 3">
    <name type="scientific">Ogataea philodendri</name>
    <dbReference type="NCBI Taxonomy" id="1378263"/>
    <lineage>
        <taxon>Eukaryota</taxon>
        <taxon>Fungi</taxon>
        <taxon>Dikarya</taxon>
        <taxon>Ascomycota</taxon>
        <taxon>Saccharomycotina</taxon>
        <taxon>Pichiomycetes</taxon>
        <taxon>Pichiales</taxon>
        <taxon>Pichiaceae</taxon>
        <taxon>Ogataea</taxon>
    </lineage>
</organism>
<sequence length="92" mass="10149">LEELEKDKDYKDNDDKEDAEEEVAGSGRKGLTMGAHKLAKDSSATNNATNTDTNEETTKVINKMDIEVQKGEGEEKEGEVMPESDQSLSQDK</sequence>
<feature type="non-terminal residue" evidence="2">
    <location>
        <position position="1"/>
    </location>
</feature>
<evidence type="ECO:0000313" key="2">
    <source>
        <dbReference type="EMBL" id="KAH3664187.1"/>
    </source>
</evidence>
<accession>A0A9P8P2W8</accession>
<evidence type="ECO:0000256" key="1">
    <source>
        <dbReference type="SAM" id="MobiDB-lite"/>
    </source>
</evidence>
<comment type="caution">
    <text evidence="2">The sequence shown here is derived from an EMBL/GenBank/DDBJ whole genome shotgun (WGS) entry which is preliminary data.</text>
</comment>
<dbReference type="RefSeq" id="XP_046060464.1">
    <property type="nucleotide sequence ID" value="XM_046205763.1"/>
</dbReference>
<feature type="compositionally biased region" description="Basic and acidic residues" evidence="1">
    <location>
        <begin position="56"/>
        <end position="73"/>
    </location>
</feature>
<feature type="compositionally biased region" description="Low complexity" evidence="1">
    <location>
        <begin position="41"/>
        <end position="52"/>
    </location>
</feature>
<reference evidence="2" key="1">
    <citation type="journal article" date="2021" name="Open Biol.">
        <title>Shared evolutionary footprints suggest mitochondrial oxidative damage underlies multiple complex I losses in fungi.</title>
        <authorList>
            <person name="Schikora-Tamarit M.A."/>
            <person name="Marcet-Houben M."/>
            <person name="Nosek J."/>
            <person name="Gabaldon T."/>
        </authorList>
    </citation>
    <scope>NUCLEOTIDE SEQUENCE</scope>
    <source>
        <strain evidence="2">CBS6075</strain>
    </source>
</reference>